<dbReference type="InterPro" id="IPR015943">
    <property type="entry name" value="WD40/YVTN_repeat-like_dom_sf"/>
</dbReference>
<keyword evidence="3" id="KW-1185">Reference proteome</keyword>
<evidence type="ECO:0000256" key="1">
    <source>
        <dbReference type="SAM" id="SignalP"/>
    </source>
</evidence>
<dbReference type="Gene3D" id="2.130.10.10">
    <property type="entry name" value="YVTN repeat-like/Quinoprotein amine dehydrogenase"/>
    <property type="match status" value="1"/>
</dbReference>
<gene>
    <name evidence="2" type="ORF">GS03_00447</name>
</gene>
<organism evidence="2 3">
    <name type="scientific">Flavobacterium sangjuense</name>
    <dbReference type="NCBI Taxonomy" id="2518177"/>
    <lineage>
        <taxon>Bacteria</taxon>
        <taxon>Pseudomonadati</taxon>
        <taxon>Bacteroidota</taxon>
        <taxon>Flavobacteriia</taxon>
        <taxon>Flavobacteriales</taxon>
        <taxon>Flavobacteriaceae</taxon>
        <taxon>Flavobacterium</taxon>
    </lineage>
</organism>
<dbReference type="InterPro" id="IPR011047">
    <property type="entry name" value="Quinoprotein_ADH-like_sf"/>
</dbReference>
<feature type="chain" id="PRO_5020795479" description="Outer membrane protein assembly factor BamB" evidence="1">
    <location>
        <begin position="19"/>
        <end position="628"/>
    </location>
</feature>
<feature type="signal peptide" evidence="1">
    <location>
        <begin position="1"/>
        <end position="18"/>
    </location>
</feature>
<dbReference type="OrthoDB" id="725093at2"/>
<dbReference type="AlphaFoldDB" id="A0A4P7PS48"/>
<accession>A0A4P7PS48</accession>
<evidence type="ECO:0000313" key="3">
    <source>
        <dbReference type="Proteomes" id="UP000296862"/>
    </source>
</evidence>
<dbReference type="EMBL" id="CP038810">
    <property type="protein sequence ID" value="QBZ96962.1"/>
    <property type="molecule type" value="Genomic_DNA"/>
</dbReference>
<dbReference type="Proteomes" id="UP000296862">
    <property type="component" value="Chromosome"/>
</dbReference>
<evidence type="ECO:0008006" key="4">
    <source>
        <dbReference type="Google" id="ProtNLM"/>
    </source>
</evidence>
<reference evidence="2 3" key="1">
    <citation type="submission" date="2019-04" db="EMBL/GenBank/DDBJ databases">
        <title>Flavobacterium sp. GS03.</title>
        <authorList>
            <person name="Kim H."/>
        </authorList>
    </citation>
    <scope>NUCLEOTIDE SEQUENCE [LARGE SCALE GENOMIC DNA]</scope>
    <source>
        <strain evidence="2 3">GS03</strain>
    </source>
</reference>
<proteinExistence type="predicted"/>
<dbReference type="RefSeq" id="WP_136150940.1">
    <property type="nucleotide sequence ID" value="NZ_CP038810.1"/>
</dbReference>
<protein>
    <recommendedName>
        <fullName evidence="4">Outer membrane protein assembly factor BamB</fullName>
    </recommendedName>
</protein>
<dbReference type="KEGG" id="fsn:GS03_00447"/>
<evidence type="ECO:0000313" key="2">
    <source>
        <dbReference type="EMBL" id="QBZ96962.1"/>
    </source>
</evidence>
<dbReference type="SUPFAM" id="SSF50998">
    <property type="entry name" value="Quinoprotein alcohol dehydrogenase-like"/>
    <property type="match status" value="1"/>
</dbReference>
<name>A0A4P7PS48_9FLAO</name>
<keyword evidence="1" id="KW-0732">Signal</keyword>
<sequence>MKKIFVCVLLLMTAFVNAQRQADNSVALENNLKEVYFNAFSGIPVVQSNKELIGVDPYQGKVIWKQPMGSLGSLSTLNGEGDAVVNNINNTPFIILENKTLLDTRNGNVLLKGNKIEGFQLLPEIFSVLVATKGEKGEKTFSMIDMKSSKVKWSSPVKVKTSLLDKAMALGSTEGTPESFRNLIHTKNNKIALMYGKSIMILDGNNGNVILNDNIKTGMLFTDSNEKNLFVVEGSPGLVAELRSFDDSVIVFDFNTGKEIEKIKLEDKFGWYNDIDGQIFIKSKADGMMYDYSGKEVWKRRFDEKRIYKIEKDPQGYVVFYKNEKMLVDKQGKKVWKKAEKVALNFEDDDYDWLEEDGYTKYEYKAGTIYVTSNVLRYFDNKDKTKNIKKTLSYKTNLTSFDEETKSLLVIECGVGSEALFFFNPDKGLLPKTGQSISIKKPGFLNIFEKTATGFFVSSPWEFIVLDDKGKIVTQKYYSTPGETGRKLLNVASGILDTAGAVSEVEGITNMVGGTPEALGNSMGVPGATTDQADKGVKQFNRGEYYTEAADMLYNPNRLNAFTQTNDYAFFFTKDKTGNKFLVQVEKKSGKELDKLKFESNTPKYVVDEVEKRVFYINKNNLDIFLIK</sequence>